<keyword evidence="1" id="KW-0732">Signal</keyword>
<feature type="signal peptide" evidence="1">
    <location>
        <begin position="1"/>
        <end position="28"/>
    </location>
</feature>
<dbReference type="Proteomes" id="UP000018144">
    <property type="component" value="Unassembled WGS sequence"/>
</dbReference>
<feature type="chain" id="PRO_5004651487" description="Secreted protein" evidence="1">
    <location>
        <begin position="29"/>
        <end position="67"/>
    </location>
</feature>
<proteinExistence type="predicted"/>
<reference evidence="2 3" key="1">
    <citation type="journal article" date="2013" name="PLoS Genet.">
        <title>The genome and development-dependent transcriptomes of Pyronema confluens: a window into fungal evolution.</title>
        <authorList>
            <person name="Traeger S."/>
            <person name="Altegoer F."/>
            <person name="Freitag M."/>
            <person name="Gabaldon T."/>
            <person name="Kempken F."/>
            <person name="Kumar A."/>
            <person name="Marcet-Houben M."/>
            <person name="Poggeler S."/>
            <person name="Stajich J.E."/>
            <person name="Nowrousian M."/>
        </authorList>
    </citation>
    <scope>NUCLEOTIDE SEQUENCE [LARGE SCALE GENOMIC DNA]</scope>
    <source>
        <strain evidence="3">CBS 100304</strain>
        <tissue evidence="2">Vegetative mycelium</tissue>
    </source>
</reference>
<dbReference type="EMBL" id="HF935286">
    <property type="protein sequence ID" value="CCX06372.1"/>
    <property type="molecule type" value="Genomic_DNA"/>
</dbReference>
<keyword evidence="3" id="KW-1185">Reference proteome</keyword>
<evidence type="ECO:0000256" key="1">
    <source>
        <dbReference type="SAM" id="SignalP"/>
    </source>
</evidence>
<name>U4KWR1_PYROM</name>
<protein>
    <recommendedName>
        <fullName evidence="4">Secreted protein</fullName>
    </recommendedName>
</protein>
<evidence type="ECO:0008006" key="4">
    <source>
        <dbReference type="Google" id="ProtNLM"/>
    </source>
</evidence>
<evidence type="ECO:0000313" key="3">
    <source>
        <dbReference type="Proteomes" id="UP000018144"/>
    </source>
</evidence>
<evidence type="ECO:0000313" key="2">
    <source>
        <dbReference type="EMBL" id="CCX06372.1"/>
    </source>
</evidence>
<accession>U4KWR1</accession>
<gene>
    <name evidence="2" type="ORF">PCON_05959</name>
</gene>
<dbReference type="AlphaFoldDB" id="U4KWR1"/>
<organism evidence="2 3">
    <name type="scientific">Pyronema omphalodes (strain CBS 100304)</name>
    <name type="common">Pyronema confluens</name>
    <dbReference type="NCBI Taxonomy" id="1076935"/>
    <lineage>
        <taxon>Eukaryota</taxon>
        <taxon>Fungi</taxon>
        <taxon>Dikarya</taxon>
        <taxon>Ascomycota</taxon>
        <taxon>Pezizomycotina</taxon>
        <taxon>Pezizomycetes</taxon>
        <taxon>Pezizales</taxon>
        <taxon>Pyronemataceae</taxon>
        <taxon>Pyronema</taxon>
    </lineage>
</organism>
<sequence>MIISKQVHRLLLLQGCCFFVCFPGPLKSTPSLEIECNTPESAGTMKLQNHDRFLSDGSLVGEAKRRS</sequence>